<dbReference type="Gene3D" id="1.10.10.10">
    <property type="entry name" value="Winged helix-like DNA-binding domain superfamily/Winged helix DNA-binding domain"/>
    <property type="match status" value="1"/>
</dbReference>
<dbReference type="Pfam" id="PF00126">
    <property type="entry name" value="HTH_1"/>
    <property type="match status" value="1"/>
</dbReference>
<dbReference type="InterPro" id="IPR005119">
    <property type="entry name" value="LysR_subst-bd"/>
</dbReference>
<sequence>MARTIEQLSAFVESVETGGFKAASRQIGKHAVTISGLVAKLESELGFELFIRKPRSLELTEEGKELYSYAKSALHELEFFDAKADSLLAGQPSRLTLAIDPSISSPALIGIYNRLSKTFPSLAIKILTGDPLFVRSLVLSGQADVGFSMATRIAPQEISTADGFSFEVCLIANPELDIFSTQLQNTQLRRIPQVSLNFFKEIGLSAIHELSHRVTHCSDMHEIISIVEGCECWAAAPKYLAKSKIQSGKLKEFTLEGQRPADWHTELSWRAEKPINEAMQLFIEQVKLLPNC</sequence>
<keyword evidence="4" id="KW-0804">Transcription</keyword>
<feature type="domain" description="HTH lysR-type" evidence="5">
    <location>
        <begin position="1"/>
        <end position="60"/>
    </location>
</feature>
<reference evidence="7" key="1">
    <citation type="submission" date="2023-07" db="EMBL/GenBank/DDBJ databases">
        <title>Draft genome sequence of Agarivorans aestuarii strain ZMCS4, a CAZymes producing bacteria isolated from the marine brown algae Clodostephus spongiosus.</title>
        <authorList>
            <person name="Lorente B."/>
            <person name="Cabral C."/>
            <person name="Frias J."/>
            <person name="Faria J."/>
            <person name="Toubarro D."/>
        </authorList>
    </citation>
    <scope>NUCLEOTIDE SEQUENCE [LARGE SCALE GENOMIC DNA]</scope>
    <source>
        <strain evidence="7">ZMCS4</strain>
    </source>
</reference>
<dbReference type="InterPro" id="IPR036390">
    <property type="entry name" value="WH_DNA-bd_sf"/>
</dbReference>
<dbReference type="SUPFAM" id="SSF46785">
    <property type="entry name" value="Winged helix' DNA-binding domain"/>
    <property type="match status" value="1"/>
</dbReference>
<evidence type="ECO:0000259" key="5">
    <source>
        <dbReference type="PROSITE" id="PS50931"/>
    </source>
</evidence>
<protein>
    <submittedName>
        <fullName evidence="6">LysR family transcriptional regulator</fullName>
    </submittedName>
</protein>
<dbReference type="CDD" id="cd05466">
    <property type="entry name" value="PBP2_LTTR_substrate"/>
    <property type="match status" value="1"/>
</dbReference>
<dbReference type="InterPro" id="IPR000847">
    <property type="entry name" value="LysR_HTH_N"/>
</dbReference>
<dbReference type="Gene3D" id="3.40.190.290">
    <property type="match status" value="1"/>
</dbReference>
<reference evidence="6 7" key="2">
    <citation type="submission" date="2023-12" db="EMBL/GenBank/DDBJ databases">
        <authorList>
            <consortium name="Cladostephus spongiosus"/>
            <person name="Lorente B."/>
            <person name="Cabral C."/>
            <person name="Frias J."/>
            <person name="Faria J."/>
            <person name="Toubarro D."/>
        </authorList>
    </citation>
    <scope>NUCLEOTIDE SEQUENCE [LARGE SCALE GENOMIC DNA]</scope>
    <source>
        <strain evidence="6 7">ZMCS4</strain>
    </source>
</reference>
<evidence type="ECO:0000256" key="2">
    <source>
        <dbReference type="ARBA" id="ARBA00023015"/>
    </source>
</evidence>
<dbReference type="PROSITE" id="PS50931">
    <property type="entry name" value="HTH_LYSR"/>
    <property type="match status" value="1"/>
</dbReference>
<proteinExistence type="inferred from homology"/>
<comment type="caution">
    <text evidence="6">The sequence shown here is derived from an EMBL/GenBank/DDBJ whole genome shotgun (WGS) entry which is preliminary data.</text>
</comment>
<dbReference type="EMBL" id="JAYDYW010000010">
    <property type="protein sequence ID" value="MEE1674936.1"/>
    <property type="molecule type" value="Genomic_DNA"/>
</dbReference>
<evidence type="ECO:0000256" key="4">
    <source>
        <dbReference type="ARBA" id="ARBA00023163"/>
    </source>
</evidence>
<evidence type="ECO:0000313" key="7">
    <source>
        <dbReference type="Proteomes" id="UP001310248"/>
    </source>
</evidence>
<evidence type="ECO:0000256" key="3">
    <source>
        <dbReference type="ARBA" id="ARBA00023125"/>
    </source>
</evidence>
<organism evidence="6 7">
    <name type="scientific">Agarivorans aestuarii</name>
    <dbReference type="NCBI Taxonomy" id="1563703"/>
    <lineage>
        <taxon>Bacteria</taxon>
        <taxon>Pseudomonadati</taxon>
        <taxon>Pseudomonadota</taxon>
        <taxon>Gammaproteobacteria</taxon>
        <taxon>Alteromonadales</taxon>
        <taxon>Alteromonadaceae</taxon>
        <taxon>Agarivorans</taxon>
    </lineage>
</organism>
<dbReference type="Proteomes" id="UP001310248">
    <property type="component" value="Unassembled WGS sequence"/>
</dbReference>
<dbReference type="PANTHER" id="PTHR30126:SF91">
    <property type="entry name" value="LYSR FAMILY TRANSCRIPTIONAL REGULATOR"/>
    <property type="match status" value="1"/>
</dbReference>
<dbReference type="Pfam" id="PF03466">
    <property type="entry name" value="LysR_substrate"/>
    <property type="match status" value="1"/>
</dbReference>
<name>A0ABU7G6S1_9ALTE</name>
<comment type="similarity">
    <text evidence="1">Belongs to the LysR transcriptional regulatory family.</text>
</comment>
<dbReference type="InterPro" id="IPR036388">
    <property type="entry name" value="WH-like_DNA-bd_sf"/>
</dbReference>
<evidence type="ECO:0000256" key="1">
    <source>
        <dbReference type="ARBA" id="ARBA00009437"/>
    </source>
</evidence>
<dbReference type="RefSeq" id="WP_329775953.1">
    <property type="nucleotide sequence ID" value="NZ_JAYDYW010000010.1"/>
</dbReference>
<keyword evidence="7" id="KW-1185">Reference proteome</keyword>
<evidence type="ECO:0000313" key="6">
    <source>
        <dbReference type="EMBL" id="MEE1674936.1"/>
    </source>
</evidence>
<dbReference type="PANTHER" id="PTHR30126">
    <property type="entry name" value="HTH-TYPE TRANSCRIPTIONAL REGULATOR"/>
    <property type="match status" value="1"/>
</dbReference>
<accession>A0ABU7G6S1</accession>
<keyword evidence="2" id="KW-0805">Transcription regulation</keyword>
<keyword evidence="3" id="KW-0238">DNA-binding</keyword>
<gene>
    <name evidence="6" type="ORF">SNR37_000256</name>
</gene>
<dbReference type="SUPFAM" id="SSF53850">
    <property type="entry name" value="Periplasmic binding protein-like II"/>
    <property type="match status" value="1"/>
</dbReference>